<protein>
    <submittedName>
        <fullName evidence="2">Uncharacterized protein</fullName>
    </submittedName>
</protein>
<reference evidence="2" key="1">
    <citation type="submission" date="2014-09" db="EMBL/GenBank/DDBJ databases">
        <authorList>
            <person name="Magalhaes I.L.F."/>
            <person name="Oliveira U."/>
            <person name="Santos F.R."/>
            <person name="Vidigal T.H.D.A."/>
            <person name="Brescovit A.D."/>
            <person name="Santos A.J."/>
        </authorList>
    </citation>
    <scope>NUCLEOTIDE SEQUENCE</scope>
    <source>
        <tissue evidence="2">Shoot tissue taken approximately 20 cm above the soil surface</tissue>
    </source>
</reference>
<proteinExistence type="predicted"/>
<feature type="region of interest" description="Disordered" evidence="1">
    <location>
        <begin position="32"/>
        <end position="54"/>
    </location>
</feature>
<evidence type="ECO:0000313" key="2">
    <source>
        <dbReference type="EMBL" id="JAD52462.1"/>
    </source>
</evidence>
<name>A0A0A9AZF4_ARUDO</name>
<accession>A0A0A9AZF4</accession>
<organism evidence="2">
    <name type="scientific">Arundo donax</name>
    <name type="common">Giant reed</name>
    <name type="synonym">Donax arundinaceus</name>
    <dbReference type="NCBI Taxonomy" id="35708"/>
    <lineage>
        <taxon>Eukaryota</taxon>
        <taxon>Viridiplantae</taxon>
        <taxon>Streptophyta</taxon>
        <taxon>Embryophyta</taxon>
        <taxon>Tracheophyta</taxon>
        <taxon>Spermatophyta</taxon>
        <taxon>Magnoliopsida</taxon>
        <taxon>Liliopsida</taxon>
        <taxon>Poales</taxon>
        <taxon>Poaceae</taxon>
        <taxon>PACMAD clade</taxon>
        <taxon>Arundinoideae</taxon>
        <taxon>Arundineae</taxon>
        <taxon>Arundo</taxon>
    </lineage>
</organism>
<evidence type="ECO:0000256" key="1">
    <source>
        <dbReference type="SAM" id="MobiDB-lite"/>
    </source>
</evidence>
<dbReference type="EMBL" id="GBRH01245433">
    <property type="protein sequence ID" value="JAD52462.1"/>
    <property type="molecule type" value="Transcribed_RNA"/>
</dbReference>
<dbReference type="AlphaFoldDB" id="A0A0A9AZF4"/>
<feature type="compositionally biased region" description="Low complexity" evidence="1">
    <location>
        <begin position="37"/>
        <end position="54"/>
    </location>
</feature>
<reference evidence="2" key="2">
    <citation type="journal article" date="2015" name="Data Brief">
        <title>Shoot transcriptome of the giant reed, Arundo donax.</title>
        <authorList>
            <person name="Barrero R.A."/>
            <person name="Guerrero F.D."/>
            <person name="Moolhuijzen P."/>
            <person name="Goolsby J.A."/>
            <person name="Tidwell J."/>
            <person name="Bellgard S.E."/>
            <person name="Bellgard M.I."/>
        </authorList>
    </citation>
    <scope>NUCLEOTIDE SEQUENCE</scope>
    <source>
        <tissue evidence="2">Shoot tissue taken approximately 20 cm above the soil surface</tissue>
    </source>
</reference>
<sequence length="54" mass="6090">MMTYRNGIQPKVLTSKPGIRSHRCLHQNMISKHTTVSSKSSMQCTSSMQTLLHS</sequence>